<dbReference type="RefSeq" id="WP_211940614.1">
    <property type="nucleotide sequence ID" value="NZ_CP073078.1"/>
</dbReference>
<evidence type="ECO:0000313" key="1">
    <source>
        <dbReference type="EMBL" id="QUD90564.1"/>
    </source>
</evidence>
<dbReference type="Proteomes" id="UP000676409">
    <property type="component" value="Chromosome"/>
</dbReference>
<sequence length="190" mass="21303">MLRIWELTTDPNHYLFVQTVDLRYFSDRFDGTPIADQWEVPAHEVLNRSKKVADFTSWQIGSKAFLVSDLARECIAQLDEGAVEFLPFGKIKGRELFAANVLRTEDFLDIHKTEFSEGSGLPVRVAWRPGLPNVLPPIFKVKGSSDTYVSADFGRMAVEHGLTGLMLADPAKNRLQQIVRGGPINEFPGL</sequence>
<organism evidence="1 2">
    <name type="scientific">Phenylobacterium montanum</name>
    <dbReference type="NCBI Taxonomy" id="2823693"/>
    <lineage>
        <taxon>Bacteria</taxon>
        <taxon>Pseudomonadati</taxon>
        <taxon>Pseudomonadota</taxon>
        <taxon>Alphaproteobacteria</taxon>
        <taxon>Caulobacterales</taxon>
        <taxon>Caulobacteraceae</taxon>
        <taxon>Phenylobacterium</taxon>
    </lineage>
</organism>
<dbReference type="AlphaFoldDB" id="A0A975G4S9"/>
<protein>
    <submittedName>
        <fullName evidence="1">Uncharacterized protein</fullName>
    </submittedName>
</protein>
<proteinExistence type="predicted"/>
<accession>A0A975G4S9</accession>
<keyword evidence="2" id="KW-1185">Reference proteome</keyword>
<name>A0A975G4S9_9CAUL</name>
<evidence type="ECO:0000313" key="2">
    <source>
        <dbReference type="Proteomes" id="UP000676409"/>
    </source>
</evidence>
<dbReference type="EMBL" id="CP073078">
    <property type="protein sequence ID" value="QUD90564.1"/>
    <property type="molecule type" value="Genomic_DNA"/>
</dbReference>
<gene>
    <name evidence="1" type="ORF">KCG34_12185</name>
</gene>
<dbReference type="KEGG" id="caul:KCG34_12185"/>
<reference evidence="1" key="1">
    <citation type="submission" date="2021-04" db="EMBL/GenBank/DDBJ databases">
        <title>The complete genome sequence of Caulobacter sp. S6.</title>
        <authorList>
            <person name="Tang Y."/>
            <person name="Ouyang W."/>
            <person name="Liu Q."/>
            <person name="Huang B."/>
            <person name="Guo Z."/>
            <person name="Lei P."/>
        </authorList>
    </citation>
    <scope>NUCLEOTIDE SEQUENCE</scope>
    <source>
        <strain evidence="1">S6</strain>
    </source>
</reference>